<keyword evidence="2" id="KW-1133">Transmembrane helix</keyword>
<dbReference type="Pfam" id="PF07332">
    <property type="entry name" value="Phage_holin_3_6"/>
    <property type="match status" value="1"/>
</dbReference>
<feature type="compositionally biased region" description="Low complexity" evidence="1">
    <location>
        <begin position="8"/>
        <end position="17"/>
    </location>
</feature>
<feature type="compositionally biased region" description="Pro residues" evidence="1">
    <location>
        <begin position="18"/>
        <end position="27"/>
    </location>
</feature>
<evidence type="ECO:0000256" key="2">
    <source>
        <dbReference type="SAM" id="Phobius"/>
    </source>
</evidence>
<keyword evidence="2" id="KW-0472">Membrane</keyword>
<reference evidence="3 4" key="1">
    <citation type="submission" date="2018-01" db="EMBL/GenBank/DDBJ databases">
        <title>Draft genome sequence of Paucibacter aquatile CR182 isolated from freshwater of the Nakdong River.</title>
        <authorList>
            <person name="Choi A."/>
            <person name="Chung E.J."/>
        </authorList>
    </citation>
    <scope>NUCLEOTIDE SEQUENCE [LARGE SCALE GENOMIC DNA]</scope>
    <source>
        <strain evidence="3 4">CR182</strain>
    </source>
</reference>
<dbReference type="Proteomes" id="UP000235916">
    <property type="component" value="Unassembled WGS sequence"/>
</dbReference>
<feature type="transmembrane region" description="Helical" evidence="2">
    <location>
        <begin position="91"/>
        <end position="111"/>
    </location>
</feature>
<protein>
    <recommendedName>
        <fullName evidence="5">Phage holin family protein</fullName>
    </recommendedName>
</protein>
<evidence type="ECO:0008006" key="5">
    <source>
        <dbReference type="Google" id="ProtNLM"/>
    </source>
</evidence>
<dbReference type="AlphaFoldDB" id="A0A2N8KRN0"/>
<evidence type="ECO:0000256" key="1">
    <source>
        <dbReference type="SAM" id="MobiDB-lite"/>
    </source>
</evidence>
<proteinExistence type="predicted"/>
<dbReference type="EMBL" id="POSP01000004">
    <property type="protein sequence ID" value="PND36109.1"/>
    <property type="molecule type" value="Genomic_DNA"/>
</dbReference>
<feature type="transmembrane region" description="Helical" evidence="2">
    <location>
        <begin position="65"/>
        <end position="85"/>
    </location>
</feature>
<comment type="caution">
    <text evidence="3">The sequence shown here is derived from an EMBL/GenBank/DDBJ whole genome shotgun (WGS) entry which is preliminary data.</text>
</comment>
<gene>
    <name evidence="3" type="ORF">C1O66_20480</name>
</gene>
<evidence type="ECO:0000313" key="3">
    <source>
        <dbReference type="EMBL" id="PND36109.1"/>
    </source>
</evidence>
<keyword evidence="4" id="KW-1185">Reference proteome</keyword>
<sequence>MTMPGSLPEPEAQAGGALPPPAPPAPGPLTRLPAQLMELLQTRIELLSTELEAEKLRLFGALVQMLLALLLAGGALFMASLAVLMFCPEAWRGWAALGLMSAYALLAAWAWRGARAQLSRPSGLFAATVAELARDRASLGG</sequence>
<name>A0A2N8KRN0_9BURK</name>
<evidence type="ECO:0000313" key="4">
    <source>
        <dbReference type="Proteomes" id="UP000235916"/>
    </source>
</evidence>
<keyword evidence="2" id="KW-0812">Transmembrane</keyword>
<feature type="region of interest" description="Disordered" evidence="1">
    <location>
        <begin position="1"/>
        <end position="27"/>
    </location>
</feature>
<dbReference type="InterPro" id="IPR009937">
    <property type="entry name" value="Phage_holin_3_6"/>
</dbReference>
<dbReference type="RefSeq" id="WP_102769885.1">
    <property type="nucleotide sequence ID" value="NZ_POSP01000004.1"/>
</dbReference>
<accession>A0A2N8KRN0</accession>
<organism evidence="3 4">
    <name type="scientific">Kinneretia aquatilis</name>
    <dbReference type="NCBI Taxonomy" id="2070761"/>
    <lineage>
        <taxon>Bacteria</taxon>
        <taxon>Pseudomonadati</taxon>
        <taxon>Pseudomonadota</taxon>
        <taxon>Betaproteobacteria</taxon>
        <taxon>Burkholderiales</taxon>
        <taxon>Sphaerotilaceae</taxon>
        <taxon>Roseateles</taxon>
    </lineage>
</organism>